<gene>
    <name evidence="3" type="ORF">A3B13_00445</name>
</gene>
<name>A0A1G2CK50_9BACT</name>
<keyword evidence="2" id="KW-0472">Membrane</keyword>
<sequence length="368" mass="38002">MAANQQLKDYIIEQTKLGVSKDTVKSVLLGAGWKEEDINQAVTETETGVQEIASLKPSSPVQTAQQVNQPQSTQQPQPAQPTKPAEVSQVFKPVNMPGSSSPVKKDSPVPFITSDIFQPKSEPVFQSSGVKTQITLNSPETKPQTISIAQNKTGVGMGDKILPISLGVISIILLGGNIYFFLQNSSLGSKLDSLNSGKTSSESQTVSLAAEKKTLADEVDSLNKTIADLNSQISIFAAPADSSSTPVSFSVTGLLGGGGKLPYSLTTSKNIVLSVKNSKDTDVDTTLKPLLGTQVSMEGTHQPESNQLMVTTVDGKPVLGAAKAAAEAAAAAASAAKAANSSPTQNSAQASSTPVTGTSTDSAATSTP</sequence>
<feature type="compositionally biased region" description="Low complexity" evidence="1">
    <location>
        <begin position="60"/>
        <end position="85"/>
    </location>
</feature>
<dbReference type="EMBL" id="MHKZ01000012">
    <property type="protein sequence ID" value="OGZ00798.1"/>
    <property type="molecule type" value="Genomic_DNA"/>
</dbReference>
<keyword evidence="2" id="KW-0812">Transmembrane</keyword>
<feature type="compositionally biased region" description="Low complexity" evidence="1">
    <location>
        <begin position="356"/>
        <end position="368"/>
    </location>
</feature>
<evidence type="ECO:0000313" key="4">
    <source>
        <dbReference type="Proteomes" id="UP000176287"/>
    </source>
</evidence>
<proteinExistence type="predicted"/>
<feature type="transmembrane region" description="Helical" evidence="2">
    <location>
        <begin position="161"/>
        <end position="182"/>
    </location>
</feature>
<dbReference type="Proteomes" id="UP000176287">
    <property type="component" value="Unassembled WGS sequence"/>
</dbReference>
<reference evidence="3 4" key="1">
    <citation type="journal article" date="2016" name="Nat. Commun.">
        <title>Thousands of microbial genomes shed light on interconnected biogeochemical processes in an aquifer system.</title>
        <authorList>
            <person name="Anantharaman K."/>
            <person name="Brown C.T."/>
            <person name="Hug L.A."/>
            <person name="Sharon I."/>
            <person name="Castelle C.J."/>
            <person name="Probst A.J."/>
            <person name="Thomas B.C."/>
            <person name="Singh A."/>
            <person name="Wilkins M.J."/>
            <person name="Karaoz U."/>
            <person name="Brodie E.L."/>
            <person name="Williams K.H."/>
            <person name="Hubbard S.S."/>
            <person name="Banfield J.F."/>
        </authorList>
    </citation>
    <scope>NUCLEOTIDE SEQUENCE [LARGE SCALE GENOMIC DNA]</scope>
</reference>
<feature type="compositionally biased region" description="Polar residues" evidence="1">
    <location>
        <begin position="340"/>
        <end position="355"/>
    </location>
</feature>
<feature type="region of interest" description="Disordered" evidence="1">
    <location>
        <begin position="54"/>
        <end position="86"/>
    </location>
</feature>
<dbReference type="AlphaFoldDB" id="A0A1G2CK50"/>
<comment type="caution">
    <text evidence="3">The sequence shown here is derived from an EMBL/GenBank/DDBJ whole genome shotgun (WGS) entry which is preliminary data.</text>
</comment>
<keyword evidence="2" id="KW-1133">Transmembrane helix</keyword>
<organism evidence="3 4">
    <name type="scientific">Candidatus Liptonbacteria bacterium RIFCSPLOWO2_01_FULL_45_15</name>
    <dbReference type="NCBI Taxonomy" id="1798649"/>
    <lineage>
        <taxon>Bacteria</taxon>
        <taxon>Candidatus Liptoniibacteriota</taxon>
    </lineage>
</organism>
<accession>A0A1G2CK50</accession>
<evidence type="ECO:0000313" key="3">
    <source>
        <dbReference type="EMBL" id="OGZ00798.1"/>
    </source>
</evidence>
<evidence type="ECO:0000256" key="1">
    <source>
        <dbReference type="SAM" id="MobiDB-lite"/>
    </source>
</evidence>
<feature type="region of interest" description="Disordered" evidence="1">
    <location>
        <begin position="332"/>
        <end position="368"/>
    </location>
</feature>
<evidence type="ECO:0000256" key="2">
    <source>
        <dbReference type="SAM" id="Phobius"/>
    </source>
</evidence>
<protein>
    <submittedName>
        <fullName evidence="3">Uncharacterized protein</fullName>
    </submittedName>
</protein>